<evidence type="ECO:0000256" key="4">
    <source>
        <dbReference type="ARBA" id="ARBA00022801"/>
    </source>
</evidence>
<name>A0A8T5ZZ85_ECOLX</name>
<evidence type="ECO:0000313" key="8">
    <source>
        <dbReference type="EMBL" id="MXJ10297.1"/>
    </source>
</evidence>
<dbReference type="Pfam" id="PF00756">
    <property type="entry name" value="Esterase"/>
    <property type="match status" value="1"/>
</dbReference>
<dbReference type="GO" id="GO:0005829">
    <property type="term" value="C:cytosol"/>
    <property type="evidence" value="ECO:0007669"/>
    <property type="project" value="TreeGrafter"/>
</dbReference>
<dbReference type="Gene3D" id="3.40.50.1820">
    <property type="entry name" value="alpha/beta hydrolase"/>
    <property type="match status" value="1"/>
</dbReference>
<evidence type="ECO:0000313" key="9">
    <source>
        <dbReference type="Proteomes" id="UP000447081"/>
    </source>
</evidence>
<reference evidence="7 10" key="2">
    <citation type="submission" date="2019-12" db="EMBL/GenBank/DDBJ databases">
        <title>Enteriobacteria Tanzani isolates_8377-8380.</title>
        <authorList>
            <person name="Subbiah M."/>
            <person name="Call D."/>
        </authorList>
    </citation>
    <scope>NUCLEOTIDE SEQUENCE [LARGE SCALE GENOMIC DNA]</scope>
    <source>
        <strain evidence="7 10">8378wH8</strain>
    </source>
</reference>
<dbReference type="InterPro" id="IPR000801">
    <property type="entry name" value="Esterase-like"/>
</dbReference>
<evidence type="ECO:0000313" key="10">
    <source>
        <dbReference type="Proteomes" id="UP000462410"/>
    </source>
</evidence>
<evidence type="ECO:0000256" key="1">
    <source>
        <dbReference type="ARBA" id="ARBA00005622"/>
    </source>
</evidence>
<keyword evidence="3" id="KW-0719">Serine esterase</keyword>
<protein>
    <recommendedName>
        <fullName evidence="5">S-formylglutathione hydrolase FrmB</fullName>
        <ecNumber evidence="2">3.1.2.12</ecNumber>
    </recommendedName>
</protein>
<comment type="caution">
    <text evidence="7">The sequence shown here is derived from an EMBL/GenBank/DDBJ whole genome shotgun (WGS) entry which is preliminary data.</text>
</comment>
<dbReference type="AlphaFoldDB" id="A0A8T5ZZ85"/>
<evidence type="ECO:0000256" key="5">
    <source>
        <dbReference type="ARBA" id="ARBA00040916"/>
    </source>
</evidence>
<keyword evidence="4 7" id="KW-0378">Hydrolase</keyword>
<reference evidence="8 9" key="1">
    <citation type="submission" date="2019-12" db="EMBL/GenBank/DDBJ databases">
        <title>Enteriobacteria Tanzani isolates_10434.</title>
        <authorList>
            <person name="Subbiah M."/>
            <person name="Call D."/>
        </authorList>
    </citation>
    <scope>NUCLEOTIDE SEQUENCE [LARGE SCALE GENOMIC DNA]</scope>
    <source>
        <strain evidence="8 9">10434wG3</strain>
    </source>
</reference>
<dbReference type="GO" id="GO:0018738">
    <property type="term" value="F:S-formylglutathione hydrolase activity"/>
    <property type="evidence" value="ECO:0007669"/>
    <property type="project" value="UniProtKB-EC"/>
</dbReference>
<dbReference type="PANTHER" id="PTHR10061">
    <property type="entry name" value="S-FORMYLGLUTATHIONE HYDROLASE"/>
    <property type="match status" value="1"/>
</dbReference>
<evidence type="ECO:0000256" key="6">
    <source>
        <dbReference type="ARBA" id="ARBA00047590"/>
    </source>
</evidence>
<dbReference type="EMBL" id="WUIG01000447">
    <property type="protein sequence ID" value="MXJ10297.1"/>
    <property type="molecule type" value="Genomic_DNA"/>
</dbReference>
<gene>
    <name evidence="7" type="ORF">GP965_15795</name>
    <name evidence="8" type="ORF">GRW24_17770</name>
</gene>
<evidence type="ECO:0000313" key="7">
    <source>
        <dbReference type="EMBL" id="MWT22362.1"/>
    </source>
</evidence>
<comment type="catalytic activity">
    <reaction evidence="6">
        <text>S-formylglutathione + H2O = formate + glutathione + H(+)</text>
        <dbReference type="Rhea" id="RHEA:14961"/>
        <dbReference type="ChEBI" id="CHEBI:15377"/>
        <dbReference type="ChEBI" id="CHEBI:15378"/>
        <dbReference type="ChEBI" id="CHEBI:15740"/>
        <dbReference type="ChEBI" id="CHEBI:57688"/>
        <dbReference type="ChEBI" id="CHEBI:57925"/>
        <dbReference type="EC" id="3.1.2.12"/>
    </reaction>
</comment>
<dbReference type="PANTHER" id="PTHR10061:SF0">
    <property type="entry name" value="S-FORMYLGLUTATHIONE HYDROLASE"/>
    <property type="match status" value="1"/>
</dbReference>
<dbReference type="InterPro" id="IPR014186">
    <property type="entry name" value="S-formylglutathione_hydrol"/>
</dbReference>
<dbReference type="InterPro" id="IPR029058">
    <property type="entry name" value="AB_hydrolase_fold"/>
</dbReference>
<proteinExistence type="inferred from homology"/>
<dbReference type="Proteomes" id="UP000462410">
    <property type="component" value="Unassembled WGS sequence"/>
</dbReference>
<dbReference type="EC" id="3.1.2.12" evidence="2"/>
<sequence length="50" mass="5827">MELIEKHASFGGWQNVYRHYSQSLKCEMNVGVYLPPKAANEKLPVLYWLS</sequence>
<dbReference type="Proteomes" id="UP000447081">
    <property type="component" value="Unassembled WGS sequence"/>
</dbReference>
<evidence type="ECO:0000256" key="2">
    <source>
        <dbReference type="ARBA" id="ARBA00012479"/>
    </source>
</evidence>
<dbReference type="EMBL" id="WTRC01000258">
    <property type="protein sequence ID" value="MWT22362.1"/>
    <property type="molecule type" value="Genomic_DNA"/>
</dbReference>
<organism evidence="7 10">
    <name type="scientific">Escherichia coli</name>
    <dbReference type="NCBI Taxonomy" id="562"/>
    <lineage>
        <taxon>Bacteria</taxon>
        <taxon>Pseudomonadati</taxon>
        <taxon>Pseudomonadota</taxon>
        <taxon>Gammaproteobacteria</taxon>
        <taxon>Enterobacterales</taxon>
        <taxon>Enterobacteriaceae</taxon>
        <taxon>Escherichia</taxon>
    </lineage>
</organism>
<accession>A0A8T5ZZ85</accession>
<feature type="non-terminal residue" evidence="7">
    <location>
        <position position="50"/>
    </location>
</feature>
<dbReference type="GO" id="GO:0046294">
    <property type="term" value="P:formaldehyde catabolic process"/>
    <property type="evidence" value="ECO:0007669"/>
    <property type="project" value="InterPro"/>
</dbReference>
<dbReference type="GO" id="GO:0052689">
    <property type="term" value="F:carboxylic ester hydrolase activity"/>
    <property type="evidence" value="ECO:0007669"/>
    <property type="project" value="UniProtKB-KW"/>
</dbReference>
<evidence type="ECO:0000256" key="3">
    <source>
        <dbReference type="ARBA" id="ARBA00022487"/>
    </source>
</evidence>
<dbReference type="SUPFAM" id="SSF53474">
    <property type="entry name" value="alpha/beta-Hydrolases"/>
    <property type="match status" value="1"/>
</dbReference>
<comment type="similarity">
    <text evidence="1">Belongs to the esterase D family.</text>
</comment>